<organism evidence="8 9">
    <name type="scientific">Actinophytocola oryzae</name>
    <dbReference type="NCBI Taxonomy" id="502181"/>
    <lineage>
        <taxon>Bacteria</taxon>
        <taxon>Bacillati</taxon>
        <taxon>Actinomycetota</taxon>
        <taxon>Actinomycetes</taxon>
        <taxon>Pseudonocardiales</taxon>
        <taxon>Pseudonocardiaceae</taxon>
    </lineage>
</organism>
<dbReference type="SUPFAM" id="SSF103473">
    <property type="entry name" value="MFS general substrate transporter"/>
    <property type="match status" value="1"/>
</dbReference>
<evidence type="ECO:0000256" key="1">
    <source>
        <dbReference type="ARBA" id="ARBA00004651"/>
    </source>
</evidence>
<dbReference type="EMBL" id="SOCP01000007">
    <property type="protein sequence ID" value="TDV49742.1"/>
    <property type="molecule type" value="Genomic_DNA"/>
</dbReference>
<evidence type="ECO:0000313" key="9">
    <source>
        <dbReference type="Proteomes" id="UP000294927"/>
    </source>
</evidence>
<dbReference type="PANTHER" id="PTHR23513:SF6">
    <property type="entry name" value="MAJOR FACILITATOR SUPERFAMILY ASSOCIATED DOMAIN-CONTAINING PROTEIN"/>
    <property type="match status" value="1"/>
</dbReference>
<dbReference type="InterPro" id="IPR036259">
    <property type="entry name" value="MFS_trans_sf"/>
</dbReference>
<evidence type="ECO:0000256" key="3">
    <source>
        <dbReference type="ARBA" id="ARBA00022475"/>
    </source>
</evidence>
<feature type="transmembrane region" description="Helical" evidence="7">
    <location>
        <begin position="46"/>
        <end position="67"/>
    </location>
</feature>
<dbReference type="InterPro" id="IPR010290">
    <property type="entry name" value="TM_effector"/>
</dbReference>
<dbReference type="CDD" id="cd06173">
    <property type="entry name" value="MFS_MefA_like"/>
    <property type="match status" value="1"/>
</dbReference>
<feature type="transmembrane region" description="Helical" evidence="7">
    <location>
        <begin position="256"/>
        <end position="274"/>
    </location>
</feature>
<proteinExistence type="predicted"/>
<feature type="transmembrane region" description="Helical" evidence="7">
    <location>
        <begin position="346"/>
        <end position="371"/>
    </location>
</feature>
<feature type="transmembrane region" description="Helical" evidence="7">
    <location>
        <begin position="106"/>
        <end position="131"/>
    </location>
</feature>
<feature type="transmembrane region" description="Helical" evidence="7">
    <location>
        <begin position="227"/>
        <end position="250"/>
    </location>
</feature>
<evidence type="ECO:0000256" key="7">
    <source>
        <dbReference type="SAM" id="Phobius"/>
    </source>
</evidence>
<keyword evidence="9" id="KW-1185">Reference proteome</keyword>
<evidence type="ECO:0000313" key="8">
    <source>
        <dbReference type="EMBL" id="TDV49742.1"/>
    </source>
</evidence>
<dbReference type="RefSeq" id="WP_133904445.1">
    <property type="nucleotide sequence ID" value="NZ_SOCP01000007.1"/>
</dbReference>
<feature type="transmembrane region" description="Helical" evidence="7">
    <location>
        <begin position="177"/>
        <end position="194"/>
    </location>
</feature>
<accession>A0A4R7VJX5</accession>
<keyword evidence="4 7" id="KW-0812">Transmembrane</keyword>
<feature type="transmembrane region" description="Helical" evidence="7">
    <location>
        <begin position="79"/>
        <end position="100"/>
    </location>
</feature>
<protein>
    <submittedName>
        <fullName evidence="8">Putative MFS family arabinose efflux permease</fullName>
    </submittedName>
</protein>
<name>A0A4R7VJX5_9PSEU</name>
<keyword evidence="5 7" id="KW-1133">Transmembrane helix</keyword>
<evidence type="ECO:0000256" key="2">
    <source>
        <dbReference type="ARBA" id="ARBA00022448"/>
    </source>
</evidence>
<evidence type="ECO:0000256" key="4">
    <source>
        <dbReference type="ARBA" id="ARBA00022692"/>
    </source>
</evidence>
<evidence type="ECO:0000256" key="5">
    <source>
        <dbReference type="ARBA" id="ARBA00022989"/>
    </source>
</evidence>
<gene>
    <name evidence="8" type="ORF">CLV71_10781</name>
</gene>
<keyword evidence="3" id="KW-1003">Cell membrane</keyword>
<dbReference type="PANTHER" id="PTHR23513">
    <property type="entry name" value="INTEGRAL MEMBRANE EFFLUX PROTEIN-RELATED"/>
    <property type="match status" value="1"/>
</dbReference>
<comment type="caution">
    <text evidence="8">The sequence shown here is derived from an EMBL/GenBank/DDBJ whole genome shotgun (WGS) entry which is preliminary data.</text>
</comment>
<comment type="subcellular location">
    <subcellularLocation>
        <location evidence="1">Cell membrane</location>
        <topology evidence="1">Multi-pass membrane protein</topology>
    </subcellularLocation>
</comment>
<keyword evidence="6 7" id="KW-0472">Membrane</keyword>
<dbReference type="AlphaFoldDB" id="A0A4R7VJX5"/>
<dbReference type="OrthoDB" id="4544213at2"/>
<evidence type="ECO:0000256" key="6">
    <source>
        <dbReference type="ARBA" id="ARBA00023136"/>
    </source>
</evidence>
<feature type="transmembrane region" description="Helical" evidence="7">
    <location>
        <begin position="377"/>
        <end position="397"/>
    </location>
</feature>
<dbReference type="Proteomes" id="UP000294927">
    <property type="component" value="Unassembled WGS sequence"/>
</dbReference>
<dbReference type="Pfam" id="PF05977">
    <property type="entry name" value="MFS_3"/>
    <property type="match status" value="1"/>
</dbReference>
<sequence length="422" mass="45028">MTDRVVPLRHNRDFLLLWSGSAVSILGSRASGMAYPLLVLALTGSIVDAGLVGFVTMLPVLLFQIPAGMLVDLWDRKRVMIWCDVLRALVITTIVVAVLADRLTLPHILLVGIVEATLSVAHGLAASAAVPNVVHSSQLTVALSRNEARERGAMMLGQPLGGILFGIGRAVPFLFDVVSYLVSLVTLLLIRKDFQTERTGERKRMRTELTEGVRWLLRQPFLRTTTILVAGSNLLFQALFLTVIVLAGNIGATPGAIGLMFGIASVGGVLGSLVAPAAERRLSMKVVVIGVNWVWALMVPVILLVRDPYLLGAVYALMCFVGPVWNVVISAYQLAITPDRIQGRVIGAASMVAFGAIPVGSLVGGLLLGSVGARTTVWILAVFMVFIATVATVNRAIRAAPSLGSLESKSTNTELSHTKENV</sequence>
<dbReference type="GO" id="GO:0005886">
    <property type="term" value="C:plasma membrane"/>
    <property type="evidence" value="ECO:0007669"/>
    <property type="project" value="UniProtKB-SubCell"/>
</dbReference>
<feature type="transmembrane region" description="Helical" evidence="7">
    <location>
        <begin position="311"/>
        <end position="334"/>
    </location>
</feature>
<dbReference type="Gene3D" id="1.20.1250.20">
    <property type="entry name" value="MFS general substrate transporter like domains"/>
    <property type="match status" value="1"/>
</dbReference>
<feature type="transmembrane region" description="Helical" evidence="7">
    <location>
        <begin position="286"/>
        <end position="305"/>
    </location>
</feature>
<keyword evidence="2" id="KW-0813">Transport</keyword>
<reference evidence="8 9" key="1">
    <citation type="submission" date="2019-03" db="EMBL/GenBank/DDBJ databases">
        <title>Genomic Encyclopedia of Archaeal and Bacterial Type Strains, Phase II (KMG-II): from individual species to whole genera.</title>
        <authorList>
            <person name="Goeker M."/>
        </authorList>
    </citation>
    <scope>NUCLEOTIDE SEQUENCE [LARGE SCALE GENOMIC DNA]</scope>
    <source>
        <strain evidence="8 9">DSM 45499</strain>
    </source>
</reference>